<dbReference type="Pfam" id="PF01554">
    <property type="entry name" value="MatE"/>
    <property type="match status" value="2"/>
</dbReference>
<feature type="transmembrane region" description="Helical" evidence="8">
    <location>
        <begin position="242"/>
        <end position="266"/>
    </location>
</feature>
<dbReference type="GO" id="GO:0005886">
    <property type="term" value="C:plasma membrane"/>
    <property type="evidence" value="ECO:0007669"/>
    <property type="project" value="UniProtKB-SubCell"/>
</dbReference>
<evidence type="ECO:0000256" key="4">
    <source>
        <dbReference type="ARBA" id="ARBA00022475"/>
    </source>
</evidence>
<dbReference type="GO" id="GO:0042910">
    <property type="term" value="F:xenobiotic transmembrane transporter activity"/>
    <property type="evidence" value="ECO:0007669"/>
    <property type="project" value="InterPro"/>
</dbReference>
<feature type="transmembrane region" description="Helical" evidence="8">
    <location>
        <begin position="91"/>
        <end position="112"/>
    </location>
</feature>
<keyword evidence="5 8" id="KW-0812">Transmembrane</keyword>
<feature type="transmembrane region" description="Helical" evidence="8">
    <location>
        <begin position="396"/>
        <end position="417"/>
    </location>
</feature>
<evidence type="ECO:0000256" key="3">
    <source>
        <dbReference type="ARBA" id="ARBA00022448"/>
    </source>
</evidence>
<keyword evidence="4" id="KW-1003">Cell membrane</keyword>
<dbReference type="EMBL" id="GDID01001766">
    <property type="protein sequence ID" value="JAP94840.1"/>
    <property type="molecule type" value="Transcribed_RNA"/>
</dbReference>
<feature type="non-terminal residue" evidence="9">
    <location>
        <position position="474"/>
    </location>
</feature>
<gene>
    <name evidence="9" type="ORF">TPC1_12364</name>
</gene>
<organism evidence="9">
    <name type="scientific">Trepomonas sp. PC1</name>
    <dbReference type="NCBI Taxonomy" id="1076344"/>
    <lineage>
        <taxon>Eukaryota</taxon>
        <taxon>Metamonada</taxon>
        <taxon>Diplomonadida</taxon>
        <taxon>Hexamitidae</taxon>
        <taxon>Hexamitinae</taxon>
        <taxon>Trepomonas</taxon>
    </lineage>
</organism>
<keyword evidence="3" id="KW-0813">Transport</keyword>
<evidence type="ECO:0000256" key="6">
    <source>
        <dbReference type="ARBA" id="ARBA00022989"/>
    </source>
</evidence>
<feature type="transmembrane region" description="Helical" evidence="8">
    <location>
        <begin position="132"/>
        <end position="149"/>
    </location>
</feature>
<feature type="non-terminal residue" evidence="9">
    <location>
        <position position="1"/>
    </location>
</feature>
<sequence length="474" mass="53021">QEQFRKDNPIKTLLKFSIGPLFSETSELLFAISMCIFLGQKSQLDLAALSAAEPLENICPIIGWWVQAGISSHVSRLLAKSMTYQIKMVSLYSLLITIVVSSLIAIIMILSMNKLLPLMGIKEELLQQTKNFLLPLFSAAPLISSYYMLSGLAFGLGYVKFFTFMSIGPVIFGVAVIQPMFIIWLKMGTYGAALAQVISYAIPVAIYLVFFIFYEKLIKIFKFNSDHLQGDRLHVLQNVSKVLHIGLPELVAAYTWVATVAIGYKFLSDISTELKLYEQLSALWGIVSRLMSLIFSFTNGINIGTLATASFSQGDNNKTRFWGFIRSNFMLCCGLATFFEVLFMAIPGLILQLFGLQKDILDLGNALFRISLCSTVIQPISYCTQVMFQSLDMANYSLALAFVSILVTPGMYVLTYYTSIGKLGRIEIFMASSTFTDIVLGVACLTLWLVARRKMDEKWILNKRAESEETPFIN</sequence>
<protein>
    <submittedName>
        <fullName evidence="9">MatE efflux family protein</fullName>
    </submittedName>
</protein>
<proteinExistence type="inferred from homology"/>
<dbReference type="PANTHER" id="PTHR43549">
    <property type="entry name" value="MULTIDRUG RESISTANCE PROTEIN YPNP-RELATED"/>
    <property type="match status" value="1"/>
</dbReference>
<feature type="transmembrane region" description="Helical" evidence="8">
    <location>
        <begin position="429"/>
        <end position="451"/>
    </location>
</feature>
<feature type="transmembrane region" description="Helical" evidence="8">
    <location>
        <begin position="329"/>
        <end position="354"/>
    </location>
</feature>
<reference evidence="9" key="1">
    <citation type="submission" date="2015-07" db="EMBL/GenBank/DDBJ databases">
        <title>Adaptation to a free-living lifestyle via gene acquisitions in the diplomonad Trepomonas sp. PC1.</title>
        <authorList>
            <person name="Xu F."/>
            <person name="Jerlstrom-Hultqvist J."/>
            <person name="Kolisko M."/>
            <person name="Simpson A.G.B."/>
            <person name="Roger A.J."/>
            <person name="Svard S.G."/>
            <person name="Andersson J.O."/>
        </authorList>
    </citation>
    <scope>NUCLEOTIDE SEQUENCE</scope>
    <source>
        <strain evidence="9">PC1</strain>
    </source>
</reference>
<dbReference type="GO" id="GO:0015297">
    <property type="term" value="F:antiporter activity"/>
    <property type="evidence" value="ECO:0007669"/>
    <property type="project" value="InterPro"/>
</dbReference>
<name>A0A146KDD4_9EUKA</name>
<feature type="transmembrane region" description="Helical" evidence="8">
    <location>
        <begin position="366"/>
        <end position="384"/>
    </location>
</feature>
<comment type="subcellular location">
    <subcellularLocation>
        <location evidence="1">Cell membrane</location>
        <topology evidence="1">Multi-pass membrane protein</topology>
    </subcellularLocation>
</comment>
<accession>A0A146KDD4</accession>
<keyword evidence="7 8" id="KW-0472">Membrane</keyword>
<keyword evidence="6 8" id="KW-1133">Transmembrane helix</keyword>
<dbReference type="PANTHER" id="PTHR43549:SF2">
    <property type="entry name" value="MULTIDRUG RESISTANCE PROTEIN NORM-RELATED"/>
    <property type="match status" value="1"/>
</dbReference>
<feature type="transmembrane region" description="Helical" evidence="8">
    <location>
        <begin position="190"/>
        <end position="214"/>
    </location>
</feature>
<dbReference type="InterPro" id="IPR002528">
    <property type="entry name" value="MATE_fam"/>
</dbReference>
<evidence type="ECO:0000256" key="8">
    <source>
        <dbReference type="SAM" id="Phobius"/>
    </source>
</evidence>
<evidence type="ECO:0000313" key="9">
    <source>
        <dbReference type="EMBL" id="JAP94840.1"/>
    </source>
</evidence>
<feature type="transmembrane region" description="Helical" evidence="8">
    <location>
        <begin position="161"/>
        <end position="184"/>
    </location>
</feature>
<evidence type="ECO:0000256" key="5">
    <source>
        <dbReference type="ARBA" id="ARBA00022692"/>
    </source>
</evidence>
<dbReference type="InterPro" id="IPR052031">
    <property type="entry name" value="Membrane_Transporter-Flippase"/>
</dbReference>
<evidence type="ECO:0000256" key="2">
    <source>
        <dbReference type="ARBA" id="ARBA00010199"/>
    </source>
</evidence>
<feature type="transmembrane region" description="Helical" evidence="8">
    <location>
        <begin position="286"/>
        <end position="309"/>
    </location>
</feature>
<comment type="similarity">
    <text evidence="2">Belongs to the multi antimicrobial extrusion (MATE) (TC 2.A.66.1) family.</text>
</comment>
<evidence type="ECO:0000256" key="7">
    <source>
        <dbReference type="ARBA" id="ARBA00023136"/>
    </source>
</evidence>
<dbReference type="AlphaFoldDB" id="A0A146KDD4"/>
<evidence type="ECO:0000256" key="1">
    <source>
        <dbReference type="ARBA" id="ARBA00004651"/>
    </source>
</evidence>